<evidence type="ECO:0000256" key="6">
    <source>
        <dbReference type="ARBA" id="ARBA00022491"/>
    </source>
</evidence>
<dbReference type="GO" id="GO:0005634">
    <property type="term" value="C:nucleus"/>
    <property type="evidence" value="ECO:0007669"/>
    <property type="project" value="UniProtKB-SubCell"/>
</dbReference>
<feature type="region of interest" description="Disordered" evidence="14">
    <location>
        <begin position="1496"/>
        <end position="1522"/>
    </location>
</feature>
<dbReference type="InterPro" id="IPR015943">
    <property type="entry name" value="WD40/YVTN_repeat-like_dom_sf"/>
</dbReference>
<evidence type="ECO:0000313" key="15">
    <source>
        <dbReference type="EMBL" id="MBZ3872934.1"/>
    </source>
</evidence>
<feature type="region of interest" description="Disordered" evidence="14">
    <location>
        <begin position="224"/>
        <end position="250"/>
    </location>
</feature>
<evidence type="ECO:0000256" key="5">
    <source>
        <dbReference type="ARBA" id="ARBA00022490"/>
    </source>
</evidence>
<evidence type="ECO:0000256" key="11">
    <source>
        <dbReference type="ARBA" id="ARBA00023242"/>
    </source>
</evidence>
<keyword evidence="8" id="KW-0677">Repeat</keyword>
<name>A0AA41MJF5_SCICA</name>
<dbReference type="InterPro" id="IPR001680">
    <property type="entry name" value="WD40_rpt"/>
</dbReference>
<dbReference type="InterPro" id="IPR015257">
    <property type="entry name" value="Maf1"/>
</dbReference>
<sequence length="1777" mass="196875">MKLLENSSFEAINSQLTVETGDAHIIGRIESYSCKMAGDDKHMFKQFCQEGQPHVLEALSPPQTSGLSPSRLSKSQGGEDEGPLSDKCSRKTLFYLIATLNESFRPDYDFSTARSHEFSREPSLSWVVNAVNCSLFSAVREDFKALKPQLWDAVDEEICLAECDIYSYNPDLDSDPFGEDGSLWSFNYFFYNKRLKRIVFFSCRSISGSTYTPSEAGNELDMELGEEEVEEESGGGGSEGRAEETGTMEEDRKRLVSRSCWLSGHKAVKMEADVLDTSNPLSSEGHNLLLDSDLHDADSYDNPDPGLLSEKNEPCSLQQSQVLELFTNSQLWQNMTLCARARQLWLLIRTGLHDIVEKEKRAELRVARLTHGLEPLRRLEVPAGLRSVAQDPVGGHFVVLDGAGCLHLHKKDGWAQEKLQAPVALTGLVAVLGPLGAMGRFVGWGPSGLAILRPDLSLLWLSQPEVSRVLGGEPTCCLPVPNLGLLLVAEMGGSLALWKFRSGGRRLVLRGLPLQPPPGLAGTLKRLALGPGSTHQDTHCFAAYGSSVLTFNLHAWTLTDVRQNLHKTTISDLAYFEEAKAMVTSSQDSMVKVWEVNWQIRMVFVGHTGPVTAMVIHPNTTRVSSASQDGTLRTWDLQMAAQVGEVALCSWGQDVLSARVRRLLAPAARGWPVFSLCASSVELWRESELYSPLAQLPASVLHLQVAPELPAPADPSLPTRLVCACVDGSVYLVSAATGSTVSALLLEPEDCAIAVAYCLPREALWLLTRTGHLVRANAARYPMSVLHRVCPPPAPAPQPCCLHLYSHLTDPRSAFACWEIVRQQEGDLRSSAVAWAWKNKNRYLPVIGHTDGALSVLDWLTSKTVFHTEAHSPGPVTAIASTWNSIVSSGGDLTVKMWRVFPYAEESLSLLHTFSCCHPVVALCALGKRITVGFEDPNSATYGLVQFGLGEGRRRDHRPQDDPMDHITGLCCCPTLKLYACSSLDCTIRIWTSENRLLRLLQLDGAPQALAFSSNSGDLVLALGSRLCLVSHGLYLPTSYLVKNLCQKAPDVVDDPPLPLTSQESLTSIQMQRLTNLHGAASLSSVLTYTHHQRATSQQPVVKEDLEAILARDQDLQQLRLGQIIPATPSPLSWKQHQEAFDNYLRLIYGPGLLDMQSKREPQQGSFMALTAERELQDTSTLPGTASCSRQAVVSSEAQIVPTALAHPQALGAPGQRFAHPPRVTLPIPPTNRKVHSKVSQVPLFLQRQPKEPLSDLRGFFPATVQPYKSTMELTRESQSSHQALRTEAYFGSQYHHGHSLWEERYGHLPKFLHFFVIQNWFKKLFPIFTLEAYPEMGTVEGLASMLIDLLAEATWEDRVHILNALLRLLPDVSSNLRSRLHSNLVHLLNLDKPPSLQDNIQKQFVMLALQLLLACSLESHDVVLELMSYFLYSPAAYRPELKKLLSSLGLQDPEGILFKEMMTWVQGSRLNSKAELRKCCCQKLEDMIQKLKMETSQPSPAQLPMVPPKVSDTWSPPSPLREAQSQASMVSGAPSQASEALLHVLEPPLLPVSPQESTAAAPEPHAHGMQAQFCIGQTRRSLSEMLQSFCLVPDSSMPTAPHGLPPPLEKTDWSHWQMLDLCYIDALNFFCKQHRVQQQSLTQKETEQPPHSESPSPPVPNTVVPQPWDRWGRQPAEHHLSDLTPPPRHYPILRLQEAKSQSSGMRMKGRRTHLYAGSARTLDCSIRVLKLPLPRVELRPFPPGWPAPPRALPPLLLQPTLQRYFLPEDADPDSYS</sequence>
<evidence type="ECO:0000256" key="9">
    <source>
        <dbReference type="ARBA" id="ARBA00023015"/>
    </source>
</evidence>
<accession>A0AA41MJF5</accession>
<evidence type="ECO:0000313" key="16">
    <source>
        <dbReference type="Proteomes" id="UP001166674"/>
    </source>
</evidence>
<dbReference type="SUPFAM" id="SSF50978">
    <property type="entry name" value="WD40 repeat-like"/>
    <property type="match status" value="1"/>
</dbReference>
<keyword evidence="9" id="KW-0805">Transcription regulation</keyword>
<dbReference type="EMBL" id="JAATJV010195099">
    <property type="protein sequence ID" value="MBZ3872934.1"/>
    <property type="molecule type" value="Genomic_DNA"/>
</dbReference>
<dbReference type="InterPro" id="IPR019775">
    <property type="entry name" value="WD40_repeat_CS"/>
</dbReference>
<dbReference type="Pfam" id="PF00400">
    <property type="entry name" value="WD40"/>
    <property type="match status" value="2"/>
</dbReference>
<dbReference type="InterPro" id="IPR038564">
    <property type="entry name" value="Maf1_sf"/>
</dbReference>
<dbReference type="FunFam" id="3.40.1000.50:FF:000002">
    <property type="entry name" value="Repressor of RNA polymerase III transcription MAF1"/>
    <property type="match status" value="1"/>
</dbReference>
<evidence type="ECO:0000256" key="14">
    <source>
        <dbReference type="SAM" id="MobiDB-lite"/>
    </source>
</evidence>
<feature type="compositionally biased region" description="Acidic residues" evidence="14">
    <location>
        <begin position="224"/>
        <end position="233"/>
    </location>
</feature>
<dbReference type="GO" id="GO:0016480">
    <property type="term" value="P:negative regulation of transcription by RNA polymerase III"/>
    <property type="evidence" value="ECO:0007669"/>
    <property type="project" value="InterPro"/>
</dbReference>
<protein>
    <recommendedName>
        <fullName evidence="4">Repressor of RNA polymerase III transcription MAF1 homolog</fullName>
    </recommendedName>
</protein>
<comment type="similarity">
    <text evidence="3">Belongs to the MAF1 family.</text>
</comment>
<evidence type="ECO:0000256" key="7">
    <source>
        <dbReference type="ARBA" id="ARBA00022574"/>
    </source>
</evidence>
<feature type="repeat" description="WD" evidence="13">
    <location>
        <begin position="604"/>
        <end position="645"/>
    </location>
</feature>
<dbReference type="SMART" id="SM00320">
    <property type="entry name" value="WD40"/>
    <property type="match status" value="6"/>
</dbReference>
<comment type="caution">
    <text evidence="15">The sequence shown here is derived from an EMBL/GenBank/DDBJ whole genome shotgun (WGS) entry which is preliminary data.</text>
</comment>
<dbReference type="PANTHER" id="PTHR45532">
    <property type="entry name" value="WD REPEAT-CONTAINING PROTEIN 97"/>
    <property type="match status" value="1"/>
</dbReference>
<dbReference type="Pfam" id="PF09174">
    <property type="entry name" value="Maf1"/>
    <property type="match status" value="1"/>
</dbReference>
<dbReference type="Proteomes" id="UP001166674">
    <property type="component" value="Unassembled WGS sequence"/>
</dbReference>
<keyword evidence="7 13" id="KW-0853">WD repeat</keyword>
<evidence type="ECO:0000256" key="10">
    <source>
        <dbReference type="ARBA" id="ARBA00023163"/>
    </source>
</evidence>
<dbReference type="PROSITE" id="PS50294">
    <property type="entry name" value="WD_REPEATS_REGION"/>
    <property type="match status" value="2"/>
</dbReference>
<feature type="repeat" description="WD" evidence="13">
    <location>
        <begin position="563"/>
        <end position="597"/>
    </location>
</feature>
<evidence type="ECO:0000256" key="1">
    <source>
        <dbReference type="ARBA" id="ARBA00004123"/>
    </source>
</evidence>
<gene>
    <name evidence="15" type="ORF">SUZIE_120420</name>
</gene>
<keyword evidence="11" id="KW-0539">Nucleus</keyword>
<feature type="region of interest" description="Disordered" evidence="14">
    <location>
        <begin position="58"/>
        <end position="85"/>
    </location>
</feature>
<evidence type="ECO:0000256" key="12">
    <source>
        <dbReference type="ARBA" id="ARBA00062680"/>
    </source>
</evidence>
<dbReference type="Gene3D" id="3.40.1000.50">
    <property type="entry name" value="Repressor of RNA polymerase III transcription Maf1"/>
    <property type="match status" value="2"/>
</dbReference>
<keyword evidence="10" id="KW-0804">Transcription</keyword>
<keyword evidence="16" id="KW-1185">Reference proteome</keyword>
<organism evidence="15 16">
    <name type="scientific">Sciurus carolinensis</name>
    <name type="common">Eastern gray squirrel</name>
    <dbReference type="NCBI Taxonomy" id="30640"/>
    <lineage>
        <taxon>Eukaryota</taxon>
        <taxon>Metazoa</taxon>
        <taxon>Chordata</taxon>
        <taxon>Craniata</taxon>
        <taxon>Vertebrata</taxon>
        <taxon>Euteleostomi</taxon>
        <taxon>Mammalia</taxon>
        <taxon>Eutheria</taxon>
        <taxon>Euarchontoglires</taxon>
        <taxon>Glires</taxon>
        <taxon>Rodentia</taxon>
        <taxon>Sciuromorpha</taxon>
        <taxon>Sciuridae</taxon>
        <taxon>Sciurinae</taxon>
        <taxon>Sciurini</taxon>
        <taxon>Sciurus</taxon>
    </lineage>
</organism>
<reference evidence="15" key="1">
    <citation type="submission" date="2020-03" db="EMBL/GenBank/DDBJ databases">
        <title>Studies in the Genomics of Life Span.</title>
        <authorList>
            <person name="Glass D."/>
        </authorList>
    </citation>
    <scope>NUCLEOTIDE SEQUENCE</scope>
    <source>
        <strain evidence="15">SUZIE</strain>
        <tissue evidence="15">Muscle</tissue>
    </source>
</reference>
<feature type="compositionally biased region" description="Polar residues" evidence="14">
    <location>
        <begin position="61"/>
        <end position="76"/>
    </location>
</feature>
<dbReference type="PROSITE" id="PS50082">
    <property type="entry name" value="WD_REPEATS_2"/>
    <property type="match status" value="2"/>
</dbReference>
<comment type="subcellular location">
    <subcellularLocation>
        <location evidence="2">Cytoplasm</location>
    </subcellularLocation>
    <subcellularLocation>
        <location evidence="1">Nucleus</location>
    </subcellularLocation>
</comment>
<evidence type="ECO:0000256" key="2">
    <source>
        <dbReference type="ARBA" id="ARBA00004496"/>
    </source>
</evidence>
<dbReference type="PROSITE" id="PS00678">
    <property type="entry name" value="WD_REPEATS_1"/>
    <property type="match status" value="2"/>
</dbReference>
<dbReference type="FunFam" id="3.40.1000.50:FF:000001">
    <property type="entry name" value="Repressor of RNA polymerase III transcription MAF1"/>
    <property type="match status" value="1"/>
</dbReference>
<dbReference type="PANTHER" id="PTHR45532:SF1">
    <property type="entry name" value="WD REPEAT-CONTAINING PROTEIN 97"/>
    <property type="match status" value="1"/>
</dbReference>
<dbReference type="InterPro" id="IPR036322">
    <property type="entry name" value="WD40_repeat_dom_sf"/>
</dbReference>
<evidence type="ECO:0000256" key="13">
    <source>
        <dbReference type="PROSITE-ProRule" id="PRU00221"/>
    </source>
</evidence>
<keyword evidence="6" id="KW-0678">Repressor</keyword>
<feature type="region of interest" description="Disordered" evidence="14">
    <location>
        <begin position="1641"/>
        <end position="1672"/>
    </location>
</feature>
<dbReference type="GO" id="GO:0005737">
    <property type="term" value="C:cytoplasm"/>
    <property type="evidence" value="ECO:0007669"/>
    <property type="project" value="UniProtKB-SubCell"/>
</dbReference>
<dbReference type="Gene3D" id="2.130.10.10">
    <property type="entry name" value="YVTN repeat-like/Quinoprotein amine dehydrogenase"/>
    <property type="match status" value="2"/>
</dbReference>
<evidence type="ECO:0000256" key="3">
    <source>
        <dbReference type="ARBA" id="ARBA00006231"/>
    </source>
</evidence>
<keyword evidence="5" id="KW-0963">Cytoplasm</keyword>
<feature type="compositionally biased region" description="Basic and acidic residues" evidence="14">
    <location>
        <begin position="240"/>
        <end position="250"/>
    </location>
</feature>
<evidence type="ECO:0000256" key="8">
    <source>
        <dbReference type="ARBA" id="ARBA00022737"/>
    </source>
</evidence>
<proteinExistence type="inferred from homology"/>
<comment type="subunit">
    <text evidence="12">Interacts with TFIIIB subunits BRF1 and BRF2. Interacts with Pol III subunit POLR3F. Interacts with TFIIIC subunit GTF3C1.</text>
</comment>
<evidence type="ECO:0000256" key="4">
    <source>
        <dbReference type="ARBA" id="ARBA00020829"/>
    </source>
</evidence>